<dbReference type="EMBL" id="FOXU01000014">
    <property type="protein sequence ID" value="SFQ78790.1"/>
    <property type="molecule type" value="Genomic_DNA"/>
</dbReference>
<reference evidence="3" key="1">
    <citation type="submission" date="2016-10" db="EMBL/GenBank/DDBJ databases">
        <authorList>
            <person name="Varghese N."/>
            <person name="Submissions S."/>
        </authorList>
    </citation>
    <scope>NUCLEOTIDE SEQUENCE [LARGE SCALE GENOMIC DNA]</scope>
    <source>
        <strain evidence="3">DSM 11706</strain>
    </source>
</reference>
<keyword evidence="1" id="KW-1133">Transmembrane helix</keyword>
<dbReference type="OrthoDB" id="2448731at2"/>
<protein>
    <recommendedName>
        <fullName evidence="4">Yip1 domain-containing protein</fullName>
    </recommendedName>
</protein>
<feature type="transmembrane region" description="Helical" evidence="1">
    <location>
        <begin position="112"/>
        <end position="139"/>
    </location>
</feature>
<feature type="transmembrane region" description="Helical" evidence="1">
    <location>
        <begin position="34"/>
        <end position="51"/>
    </location>
</feature>
<accession>A0A1I6BCW7</accession>
<dbReference type="AlphaFoldDB" id="A0A1I6BCW7"/>
<evidence type="ECO:0008006" key="4">
    <source>
        <dbReference type="Google" id="ProtNLM"/>
    </source>
</evidence>
<keyword evidence="1" id="KW-0812">Transmembrane</keyword>
<organism evidence="2 3">
    <name type="scientific">Psychrobacillus psychrotolerans</name>
    <dbReference type="NCBI Taxonomy" id="126156"/>
    <lineage>
        <taxon>Bacteria</taxon>
        <taxon>Bacillati</taxon>
        <taxon>Bacillota</taxon>
        <taxon>Bacilli</taxon>
        <taxon>Bacillales</taxon>
        <taxon>Bacillaceae</taxon>
        <taxon>Psychrobacillus</taxon>
    </lineage>
</organism>
<evidence type="ECO:0000256" key="1">
    <source>
        <dbReference type="SAM" id="Phobius"/>
    </source>
</evidence>
<feature type="transmembrane region" description="Helical" evidence="1">
    <location>
        <begin position="159"/>
        <end position="181"/>
    </location>
</feature>
<evidence type="ECO:0000313" key="2">
    <source>
        <dbReference type="EMBL" id="SFQ78790.1"/>
    </source>
</evidence>
<feature type="transmembrane region" description="Helical" evidence="1">
    <location>
        <begin position="71"/>
        <end position="100"/>
    </location>
</feature>
<dbReference type="RefSeq" id="WP_093538688.1">
    <property type="nucleotide sequence ID" value="NZ_FOXU01000014.1"/>
</dbReference>
<dbReference type="STRING" id="126156.SAMN05421670_0369"/>
<sequence>MFFEFRFWKYLFNRNDLIVSLKEEATMRDFQSRVWFVAIFGVLLFALRDIWGLHTEELTALFVNGYEDTFTIARIISLIGTIIWSLIYMALHFFLISYILHKFTKVELSKVAILQLFVVAILLMEKALNYFLYAVVGYTTDYSVLSFGPLAATFLEHTYFNHFFNELSLITALIIAIQYHFLRAFTTLSARKLFFLLIAIQIVLAFITAGFEILPIESWVEGGQTK</sequence>
<gene>
    <name evidence="2" type="ORF">SAMN05421670_0369</name>
</gene>
<feature type="transmembrane region" description="Helical" evidence="1">
    <location>
        <begin position="193"/>
        <end position="216"/>
    </location>
</feature>
<keyword evidence="3" id="KW-1185">Reference proteome</keyword>
<name>A0A1I6BCW7_9BACI</name>
<keyword evidence="1" id="KW-0472">Membrane</keyword>
<evidence type="ECO:0000313" key="3">
    <source>
        <dbReference type="Proteomes" id="UP000198734"/>
    </source>
</evidence>
<dbReference type="Proteomes" id="UP000198734">
    <property type="component" value="Unassembled WGS sequence"/>
</dbReference>
<proteinExistence type="predicted"/>